<evidence type="ECO:0000313" key="2">
    <source>
        <dbReference type="EMBL" id="CAI8614038.1"/>
    </source>
</evidence>
<feature type="compositionally biased region" description="Polar residues" evidence="1">
    <location>
        <begin position="202"/>
        <end position="219"/>
    </location>
</feature>
<feature type="compositionally biased region" description="Basic residues" evidence="1">
    <location>
        <begin position="173"/>
        <end position="183"/>
    </location>
</feature>
<accession>A0AAV1AXM0</accession>
<feature type="region of interest" description="Disordered" evidence="1">
    <location>
        <begin position="165"/>
        <end position="227"/>
    </location>
</feature>
<dbReference type="AlphaFoldDB" id="A0AAV1AXM0"/>
<evidence type="ECO:0008006" key="4">
    <source>
        <dbReference type="Google" id="ProtNLM"/>
    </source>
</evidence>
<gene>
    <name evidence="2" type="ORF">VFH_V110640</name>
</gene>
<organism evidence="2 3">
    <name type="scientific">Vicia faba</name>
    <name type="common">Broad bean</name>
    <name type="synonym">Faba vulgaris</name>
    <dbReference type="NCBI Taxonomy" id="3906"/>
    <lineage>
        <taxon>Eukaryota</taxon>
        <taxon>Viridiplantae</taxon>
        <taxon>Streptophyta</taxon>
        <taxon>Embryophyta</taxon>
        <taxon>Tracheophyta</taxon>
        <taxon>Spermatophyta</taxon>
        <taxon>Magnoliopsida</taxon>
        <taxon>eudicotyledons</taxon>
        <taxon>Gunneridae</taxon>
        <taxon>Pentapetalae</taxon>
        <taxon>rosids</taxon>
        <taxon>fabids</taxon>
        <taxon>Fabales</taxon>
        <taxon>Fabaceae</taxon>
        <taxon>Papilionoideae</taxon>
        <taxon>50 kb inversion clade</taxon>
        <taxon>NPAAA clade</taxon>
        <taxon>Hologalegina</taxon>
        <taxon>IRL clade</taxon>
        <taxon>Fabeae</taxon>
        <taxon>Vicia</taxon>
    </lineage>
</organism>
<evidence type="ECO:0000256" key="1">
    <source>
        <dbReference type="SAM" id="MobiDB-lite"/>
    </source>
</evidence>
<protein>
    <recommendedName>
        <fullName evidence="4">Mutator-like transposase</fullName>
    </recommendedName>
</protein>
<reference evidence="2 3" key="1">
    <citation type="submission" date="2023-01" db="EMBL/GenBank/DDBJ databases">
        <authorList>
            <person name="Kreplak J."/>
        </authorList>
    </citation>
    <scope>NUCLEOTIDE SEQUENCE [LARGE SCALE GENOMIC DNA]</scope>
</reference>
<dbReference type="EMBL" id="OX451740">
    <property type="protein sequence ID" value="CAI8614038.1"/>
    <property type="molecule type" value="Genomic_DNA"/>
</dbReference>
<sequence>MEDIGKEIKYVFISAHQKGLVSLFEEIFEQIEHRICLRHLYANFKKKFGSEATIRDLLMGATKLWCKHSVSFYPKCDVLMNNLSESFNSKTSQASDKPILTMREWIRNYLMYKVANSLVSCVSKFKPELYVDSCYMKEAYKTCYENNVSPINGMNMWPNVDVEDMLPPQYKKGPGRPKKSRFRKHDETGSRIRRPDRKTPRTKASSNATQTEGVSNTNADDGVHEINDPNLDALLEEMMSYFKGQPSQDPQYQVSNPSPYAAQYEQTREEADILVPQALDKAIKKKKQITKAVEKKNKLPK</sequence>
<dbReference type="PANTHER" id="PTHR31973:SF199">
    <property type="entry name" value="SWIM-TYPE DOMAIN-CONTAINING PROTEIN"/>
    <property type="match status" value="1"/>
</dbReference>
<evidence type="ECO:0000313" key="3">
    <source>
        <dbReference type="Proteomes" id="UP001157006"/>
    </source>
</evidence>
<dbReference type="PANTHER" id="PTHR31973">
    <property type="entry name" value="POLYPROTEIN, PUTATIVE-RELATED"/>
    <property type="match status" value="1"/>
</dbReference>
<name>A0AAV1AXM0_VICFA</name>
<dbReference type="Proteomes" id="UP001157006">
    <property type="component" value="Chromosome 5"/>
</dbReference>
<proteinExistence type="predicted"/>
<keyword evidence="3" id="KW-1185">Reference proteome</keyword>